<dbReference type="Gene3D" id="3.40.50.850">
    <property type="entry name" value="Isochorismatase-like"/>
    <property type="match status" value="1"/>
</dbReference>
<evidence type="ECO:0000256" key="5">
    <source>
        <dbReference type="ARBA" id="ARBA00037900"/>
    </source>
</evidence>
<evidence type="ECO:0000313" key="9">
    <source>
        <dbReference type="EMBL" id="MDQ0375299.1"/>
    </source>
</evidence>
<evidence type="ECO:0000256" key="1">
    <source>
        <dbReference type="ARBA" id="ARBA00006336"/>
    </source>
</evidence>
<evidence type="ECO:0000256" key="2">
    <source>
        <dbReference type="ARBA" id="ARBA00022642"/>
    </source>
</evidence>
<keyword evidence="10" id="KW-1185">Reference proteome</keyword>
<name>A0ABU0EJ36_9CELL</name>
<feature type="domain" description="Isochorismatase-like" evidence="8">
    <location>
        <begin position="5"/>
        <end position="197"/>
    </location>
</feature>
<keyword evidence="4 9" id="KW-0378">Hydrolase</keyword>
<gene>
    <name evidence="9" type="ORF">J2X26_003629</name>
</gene>
<reference evidence="9 10" key="1">
    <citation type="submission" date="2023-07" db="EMBL/GenBank/DDBJ databases">
        <title>Sorghum-associated microbial communities from plants grown in Nebraska, USA.</title>
        <authorList>
            <person name="Schachtman D."/>
        </authorList>
    </citation>
    <scope>NUCLEOTIDE SEQUENCE [LARGE SCALE GENOMIC DNA]</scope>
    <source>
        <strain evidence="9 10">BE332</strain>
    </source>
</reference>
<evidence type="ECO:0000313" key="10">
    <source>
        <dbReference type="Proteomes" id="UP001239626"/>
    </source>
</evidence>
<dbReference type="EC" id="3.5.1.19" evidence="6"/>
<evidence type="ECO:0000256" key="3">
    <source>
        <dbReference type="ARBA" id="ARBA00022723"/>
    </source>
</evidence>
<evidence type="ECO:0000256" key="7">
    <source>
        <dbReference type="ARBA" id="ARBA00043224"/>
    </source>
</evidence>
<evidence type="ECO:0000259" key="8">
    <source>
        <dbReference type="Pfam" id="PF00857"/>
    </source>
</evidence>
<comment type="pathway">
    <text evidence="5">Cofactor biosynthesis; nicotinate biosynthesis; nicotinate from nicotinamide: step 1/1.</text>
</comment>
<dbReference type="InterPro" id="IPR036380">
    <property type="entry name" value="Isochorismatase-like_sf"/>
</dbReference>
<proteinExistence type="inferred from homology"/>
<dbReference type="InterPro" id="IPR052347">
    <property type="entry name" value="Isochorismatase_Nicotinamidase"/>
</dbReference>
<comment type="similarity">
    <text evidence="1">Belongs to the isochorismatase family.</text>
</comment>
<keyword evidence="2" id="KW-0662">Pyridine nucleotide biosynthesis</keyword>
<dbReference type="PANTHER" id="PTHR11080">
    <property type="entry name" value="PYRAZINAMIDASE/NICOTINAMIDASE"/>
    <property type="match status" value="1"/>
</dbReference>
<evidence type="ECO:0000256" key="6">
    <source>
        <dbReference type="ARBA" id="ARBA00039017"/>
    </source>
</evidence>
<organism evidence="9 10">
    <name type="scientific">Cellulomonas humilata</name>
    <dbReference type="NCBI Taxonomy" id="144055"/>
    <lineage>
        <taxon>Bacteria</taxon>
        <taxon>Bacillati</taxon>
        <taxon>Actinomycetota</taxon>
        <taxon>Actinomycetes</taxon>
        <taxon>Micrococcales</taxon>
        <taxon>Cellulomonadaceae</taxon>
        <taxon>Cellulomonas</taxon>
    </lineage>
</organism>
<dbReference type="Pfam" id="PF00857">
    <property type="entry name" value="Isochorismatase"/>
    <property type="match status" value="1"/>
</dbReference>
<keyword evidence="3" id="KW-0479">Metal-binding</keyword>
<dbReference type="SUPFAM" id="SSF52499">
    <property type="entry name" value="Isochorismatase-like hydrolases"/>
    <property type="match status" value="1"/>
</dbReference>
<dbReference type="GO" id="GO:0008936">
    <property type="term" value="F:nicotinamidase activity"/>
    <property type="evidence" value="ECO:0007669"/>
    <property type="project" value="UniProtKB-EC"/>
</dbReference>
<dbReference type="InterPro" id="IPR000868">
    <property type="entry name" value="Isochorismatase-like_dom"/>
</dbReference>
<accession>A0ABU0EJ36</accession>
<evidence type="ECO:0000256" key="4">
    <source>
        <dbReference type="ARBA" id="ARBA00022801"/>
    </source>
</evidence>
<sequence length="200" mass="20460">MGTRALIVVDVQNDFCEGGALAVTGGGAVARGVSRYVEQQADRYAVVVATRDWHAPLPDTNDGHFAVGAEPDYVSTWPVHCVADTPGAAYHPDLELPERTVHVRKGQGRQDYSGFEGQVVGTDDAPLADVLTAAGVTDVDVVGLATDHCVAATASDARAAGFGASVLLDLTAAVAAPTTLRAVARLAQAGVGLTTSAPPD</sequence>
<protein>
    <recommendedName>
        <fullName evidence="6">nicotinamidase</fullName>
        <ecNumber evidence="6">3.5.1.19</ecNumber>
    </recommendedName>
    <alternativeName>
        <fullName evidence="7">Nicotinamide deamidase</fullName>
    </alternativeName>
</protein>
<dbReference type="RefSeq" id="WP_307494102.1">
    <property type="nucleotide sequence ID" value="NZ_JAUSVB010000005.1"/>
</dbReference>
<dbReference type="EMBL" id="JAUSVB010000005">
    <property type="protein sequence ID" value="MDQ0375299.1"/>
    <property type="molecule type" value="Genomic_DNA"/>
</dbReference>
<dbReference type="Proteomes" id="UP001239626">
    <property type="component" value="Unassembled WGS sequence"/>
</dbReference>
<comment type="caution">
    <text evidence="9">The sequence shown here is derived from an EMBL/GenBank/DDBJ whole genome shotgun (WGS) entry which is preliminary data.</text>
</comment>
<dbReference type="PANTHER" id="PTHR11080:SF2">
    <property type="entry name" value="LD05707P"/>
    <property type="match status" value="1"/>
</dbReference>